<dbReference type="InterPro" id="IPR036583">
    <property type="entry name" value="23S_rRNA_IVS_sf"/>
</dbReference>
<comment type="caution">
    <text evidence="2">The sequence shown here is derived from an EMBL/GenBank/DDBJ whole genome shotgun (WGS) entry which is preliminary data.</text>
</comment>
<dbReference type="Proteomes" id="UP001054892">
    <property type="component" value="Unassembled WGS sequence"/>
</dbReference>
<keyword evidence="3" id="KW-1185">Reference proteome</keyword>
<dbReference type="EMBL" id="BQKM01000001">
    <property type="protein sequence ID" value="GJN50810.1"/>
    <property type="molecule type" value="Genomic_DNA"/>
</dbReference>
<organism evidence="2 3">
    <name type="scientific">Pseudomonas tohonis</name>
    <dbReference type="NCBI Taxonomy" id="2725477"/>
    <lineage>
        <taxon>Bacteria</taxon>
        <taxon>Pseudomonadati</taxon>
        <taxon>Pseudomonadota</taxon>
        <taxon>Gammaproteobacteria</taxon>
        <taxon>Pseudomonadales</taxon>
        <taxon>Pseudomonadaceae</taxon>
        <taxon>Pseudomonas</taxon>
    </lineage>
</organism>
<dbReference type="SUPFAM" id="SSF158446">
    <property type="entry name" value="IVS-encoded protein-like"/>
    <property type="match status" value="1"/>
</dbReference>
<accession>A0ABQ4VWM3</accession>
<feature type="domain" description="bAvd-like" evidence="1">
    <location>
        <begin position="9"/>
        <end position="111"/>
    </location>
</feature>
<sequence>MAMHTELQIHKAAEDLLGLTLDLVRNIPRDLKQVIGSKLRDEALQIMVLIGRANMAKDKVSHLNQLLESIWMVNYLLRALAHRRFISIKQHASAMQLTASIGKQANAWKGKFATAPAV</sequence>
<gene>
    <name evidence="2" type="ORF">TUM20286_05620</name>
</gene>
<dbReference type="Gene3D" id="1.20.1440.60">
    <property type="entry name" value="23S rRNA-intervening sequence"/>
    <property type="match status" value="1"/>
</dbReference>
<protein>
    <recommendedName>
        <fullName evidence="1">bAvd-like domain-containing protein</fullName>
    </recommendedName>
</protein>
<reference evidence="2 3" key="1">
    <citation type="submission" date="2021-12" db="EMBL/GenBank/DDBJ databases">
        <title>Characterization of novel class B3 metallo-beta-lactamase from novel Pseudomonas species.</title>
        <authorList>
            <person name="Yamada K."/>
            <person name="Aoki K."/>
            <person name="Ishii Y."/>
        </authorList>
    </citation>
    <scope>NUCLEOTIDE SEQUENCE [LARGE SCALE GENOMIC DNA]</scope>
    <source>
        <strain evidence="2 3">TUM20286</strain>
    </source>
</reference>
<evidence type="ECO:0000313" key="3">
    <source>
        <dbReference type="Proteomes" id="UP001054892"/>
    </source>
</evidence>
<dbReference type="InterPro" id="IPR055360">
    <property type="entry name" value="bAvd"/>
</dbReference>
<evidence type="ECO:0000259" key="1">
    <source>
        <dbReference type="Pfam" id="PF22296"/>
    </source>
</evidence>
<dbReference type="CDD" id="cd16376">
    <property type="entry name" value="Avd_like"/>
    <property type="match status" value="1"/>
</dbReference>
<dbReference type="RefSeq" id="WP_236247051.1">
    <property type="nucleotide sequence ID" value="NZ_BQKM01000001.1"/>
</dbReference>
<name>A0ABQ4VWM3_9PSED</name>
<evidence type="ECO:0000313" key="2">
    <source>
        <dbReference type="EMBL" id="GJN50810.1"/>
    </source>
</evidence>
<proteinExistence type="predicted"/>
<dbReference type="Pfam" id="PF22296">
    <property type="entry name" value="bAvd"/>
    <property type="match status" value="1"/>
</dbReference>